<dbReference type="HOGENOM" id="CLU_3189846_0_0_9"/>
<gene>
    <name evidence="1" type="ordered locus">Sulac_1053</name>
</gene>
<organism evidence="1 2">
    <name type="scientific">Sulfobacillus acidophilus (strain ATCC 700253 / DSM 10332 / NAL)</name>
    <dbReference type="NCBI Taxonomy" id="679936"/>
    <lineage>
        <taxon>Bacteria</taxon>
        <taxon>Bacillati</taxon>
        <taxon>Bacillota</taxon>
        <taxon>Clostridia</taxon>
        <taxon>Eubacteriales</taxon>
        <taxon>Clostridiales Family XVII. Incertae Sedis</taxon>
        <taxon>Sulfobacillus</taxon>
    </lineage>
</organism>
<proteinExistence type="predicted"/>
<keyword evidence="2" id="KW-1185">Reference proteome</keyword>
<dbReference type="AlphaFoldDB" id="G8TTW2"/>
<sequence>MMTYPQFFNVVNSAAKSCRLTASVEGRGYCLFRVVKQGRPKVLASL</sequence>
<dbReference type="STRING" id="679936.Sulac_1053"/>
<protein>
    <submittedName>
        <fullName evidence="1">Uncharacterized protein</fullName>
    </submittedName>
</protein>
<accession>G8TTW2</accession>
<dbReference type="KEGG" id="sap:Sulac_1053"/>
<dbReference type="Proteomes" id="UP000005439">
    <property type="component" value="Chromosome"/>
</dbReference>
<evidence type="ECO:0000313" key="2">
    <source>
        <dbReference type="Proteomes" id="UP000005439"/>
    </source>
</evidence>
<evidence type="ECO:0000313" key="1">
    <source>
        <dbReference type="EMBL" id="AEW04553.1"/>
    </source>
</evidence>
<reference evidence="2" key="1">
    <citation type="submission" date="2011-12" db="EMBL/GenBank/DDBJ databases">
        <title>The complete genome of chromosome of Sulfobacillus acidophilus DSM 10332.</title>
        <authorList>
            <person name="Lucas S."/>
            <person name="Han J."/>
            <person name="Lapidus A."/>
            <person name="Bruce D."/>
            <person name="Goodwin L."/>
            <person name="Pitluck S."/>
            <person name="Peters L."/>
            <person name="Kyrpides N."/>
            <person name="Mavromatis K."/>
            <person name="Ivanova N."/>
            <person name="Mikhailova N."/>
            <person name="Chertkov O."/>
            <person name="Saunders E."/>
            <person name="Detter J.C."/>
            <person name="Tapia R."/>
            <person name="Han C."/>
            <person name="Land M."/>
            <person name="Hauser L."/>
            <person name="Markowitz V."/>
            <person name="Cheng J.-F."/>
            <person name="Hugenholtz P."/>
            <person name="Woyke T."/>
            <person name="Wu D."/>
            <person name="Pukall R."/>
            <person name="Gehrich-Schroeter G."/>
            <person name="Schneider S."/>
            <person name="Klenk H.-P."/>
            <person name="Eisen J.A."/>
        </authorList>
    </citation>
    <scope>NUCLEOTIDE SEQUENCE [LARGE SCALE GENOMIC DNA]</scope>
    <source>
        <strain evidence="2">ATCC 700253 / DSM 10332 / NAL</strain>
    </source>
</reference>
<name>G8TTW2_SULAD</name>
<dbReference type="EMBL" id="CP003179">
    <property type="protein sequence ID" value="AEW04553.1"/>
    <property type="molecule type" value="Genomic_DNA"/>
</dbReference>
<reference evidence="1 2" key="2">
    <citation type="journal article" date="2012" name="Stand. Genomic Sci.">
        <title>Complete genome sequence of the moderately thermophilic mineral-sulfide-oxidizing firmicute Sulfobacillus acidophilus type strain (NAL(T)).</title>
        <authorList>
            <person name="Anderson I."/>
            <person name="Chertkov O."/>
            <person name="Chen A."/>
            <person name="Saunders E."/>
            <person name="Lapidus A."/>
            <person name="Nolan M."/>
            <person name="Lucas S."/>
            <person name="Hammon N."/>
            <person name="Deshpande S."/>
            <person name="Cheng J.F."/>
            <person name="Han C."/>
            <person name="Tapia R."/>
            <person name="Goodwin L.A."/>
            <person name="Pitluck S."/>
            <person name="Liolios K."/>
            <person name="Pagani I."/>
            <person name="Ivanova N."/>
            <person name="Mikhailova N."/>
            <person name="Pati A."/>
            <person name="Palaniappan K."/>
            <person name="Land M."/>
            <person name="Pan C."/>
            <person name="Rohde M."/>
            <person name="Pukall R."/>
            <person name="Goker M."/>
            <person name="Detter J.C."/>
            <person name="Woyke T."/>
            <person name="Bristow J."/>
            <person name="Eisen J.A."/>
            <person name="Markowitz V."/>
            <person name="Hugenholtz P."/>
            <person name="Kyrpides N.C."/>
            <person name="Klenk H.P."/>
            <person name="Mavromatis K."/>
        </authorList>
    </citation>
    <scope>NUCLEOTIDE SEQUENCE [LARGE SCALE GENOMIC DNA]</scope>
    <source>
        <strain evidence="2">ATCC 700253 / DSM 10332 / NAL</strain>
    </source>
</reference>